<dbReference type="Pfam" id="PF00583">
    <property type="entry name" value="Acetyltransf_1"/>
    <property type="match status" value="1"/>
</dbReference>
<dbReference type="Proteomes" id="UP000070687">
    <property type="component" value="Unassembled WGS sequence"/>
</dbReference>
<dbReference type="NCBIfam" id="TIGR01575">
    <property type="entry name" value="rimI"/>
    <property type="match status" value="1"/>
</dbReference>
<dbReference type="PANTHER" id="PTHR43420:SF44">
    <property type="entry name" value="ACETYLTRANSFERASE YPEA"/>
    <property type="match status" value="1"/>
</dbReference>
<sequence length="212" mass="23654">MIVDITHSTFPAVAESINNESLNIVPKCDFTCDELAQKIAPIEADLFGKGSWNESMIAQELQAPMRAYYAEIDENTHTLCGYAGYWFDGDDAQIMTIGVVRQYQRKGIASKLLSTMMKTAKQIGAKRMLLEVRVDNNPALALYERFGFKKMGLRKRYYQPEGVDAYTMCADLSEILGGTNITCENNNVISIKNNKTSENSKVPSAKNNGIEE</sequence>
<evidence type="ECO:0000256" key="4">
    <source>
        <dbReference type="ARBA" id="ARBA00023315"/>
    </source>
</evidence>
<reference evidence="6 7" key="1">
    <citation type="submission" date="2016-01" db="EMBL/GenBank/DDBJ databases">
        <authorList>
            <person name="Oliw E.H."/>
        </authorList>
    </citation>
    <scope>NUCLEOTIDE SEQUENCE [LARGE SCALE GENOMIC DNA]</scope>
    <source>
        <strain evidence="6 7">PSS_7772B</strain>
    </source>
</reference>
<dbReference type="CDD" id="cd04301">
    <property type="entry name" value="NAT_SF"/>
    <property type="match status" value="1"/>
</dbReference>
<proteinExistence type="inferred from homology"/>
<dbReference type="InterPro" id="IPR016181">
    <property type="entry name" value="Acyl_CoA_acyltransferase"/>
</dbReference>
<dbReference type="OrthoDB" id="529907at2"/>
<evidence type="ECO:0000256" key="3">
    <source>
        <dbReference type="ARBA" id="ARBA00022679"/>
    </source>
</evidence>
<dbReference type="PROSITE" id="PS51186">
    <property type="entry name" value="GNAT"/>
    <property type="match status" value="1"/>
</dbReference>
<name>A0A133NPL0_GARVA</name>
<protein>
    <submittedName>
        <fullName evidence="6">Ribosomal-protein-alanine acetyltransferase</fullName>
    </submittedName>
</protein>
<dbReference type="PANTHER" id="PTHR43420">
    <property type="entry name" value="ACETYLTRANSFERASE"/>
    <property type="match status" value="1"/>
</dbReference>
<evidence type="ECO:0000313" key="7">
    <source>
        <dbReference type="Proteomes" id="UP000070687"/>
    </source>
</evidence>
<organism evidence="6 7">
    <name type="scientific">Gardnerella vaginalis</name>
    <dbReference type="NCBI Taxonomy" id="2702"/>
    <lineage>
        <taxon>Bacteria</taxon>
        <taxon>Bacillati</taxon>
        <taxon>Actinomycetota</taxon>
        <taxon>Actinomycetes</taxon>
        <taxon>Bifidobacteriales</taxon>
        <taxon>Bifidobacteriaceae</taxon>
        <taxon>Gardnerella</taxon>
    </lineage>
</organism>
<gene>
    <name evidence="6" type="ORF">HMPREF3208_01390</name>
</gene>
<evidence type="ECO:0000259" key="5">
    <source>
        <dbReference type="PROSITE" id="PS51186"/>
    </source>
</evidence>
<dbReference type="SUPFAM" id="SSF55729">
    <property type="entry name" value="Acyl-CoA N-acyltransferases (Nat)"/>
    <property type="match status" value="1"/>
</dbReference>
<dbReference type="GO" id="GO:0008080">
    <property type="term" value="F:N-acetyltransferase activity"/>
    <property type="evidence" value="ECO:0007669"/>
    <property type="project" value="InterPro"/>
</dbReference>
<evidence type="ECO:0000313" key="6">
    <source>
        <dbReference type="EMBL" id="KXA18196.1"/>
    </source>
</evidence>
<dbReference type="AlphaFoldDB" id="A0A133NPL0"/>
<dbReference type="InterPro" id="IPR050680">
    <property type="entry name" value="YpeA/RimI_acetyltransf"/>
</dbReference>
<dbReference type="PATRIC" id="fig|2702.100.peg.1379"/>
<evidence type="ECO:0000256" key="1">
    <source>
        <dbReference type="ARBA" id="ARBA00005395"/>
    </source>
</evidence>
<accession>A0A133NPL0</accession>
<comment type="caution">
    <text evidence="6">The sequence shown here is derived from an EMBL/GenBank/DDBJ whole genome shotgun (WGS) entry which is preliminary data.</text>
</comment>
<dbReference type="InterPro" id="IPR006464">
    <property type="entry name" value="AcTrfase_RimI/Ard1"/>
</dbReference>
<keyword evidence="3 6" id="KW-0808">Transferase</keyword>
<dbReference type="RefSeq" id="WP_016637359.1">
    <property type="nucleotide sequence ID" value="NZ_KQ956878.1"/>
</dbReference>
<dbReference type="InterPro" id="IPR000182">
    <property type="entry name" value="GNAT_dom"/>
</dbReference>
<keyword evidence="2" id="KW-0963">Cytoplasm</keyword>
<evidence type="ECO:0000256" key="2">
    <source>
        <dbReference type="ARBA" id="ARBA00022490"/>
    </source>
</evidence>
<comment type="similarity">
    <text evidence="1">Belongs to the acetyltransferase family. RimI subfamily.</text>
</comment>
<feature type="domain" description="N-acetyltransferase" evidence="5">
    <location>
        <begin position="22"/>
        <end position="173"/>
    </location>
</feature>
<dbReference type="EMBL" id="LRQB01000101">
    <property type="protein sequence ID" value="KXA18196.1"/>
    <property type="molecule type" value="Genomic_DNA"/>
</dbReference>
<keyword evidence="4" id="KW-0012">Acyltransferase</keyword>
<dbReference type="Gene3D" id="3.40.630.30">
    <property type="match status" value="1"/>
</dbReference>